<feature type="transmembrane region" description="Helical" evidence="2">
    <location>
        <begin position="295"/>
        <end position="318"/>
    </location>
</feature>
<dbReference type="PANTHER" id="PTHR23539:SF1">
    <property type="entry name" value="MAJOR FACILITATOR SUPERFAMILY (MFS) PROFILE DOMAIN-CONTAINING PROTEIN"/>
    <property type="match status" value="1"/>
</dbReference>
<name>A0A7S0F7N3_9STRA</name>
<feature type="transmembrane region" description="Helical" evidence="2">
    <location>
        <begin position="420"/>
        <end position="440"/>
    </location>
</feature>
<feature type="domain" description="Major facilitator superfamily (MFS) profile" evidence="3">
    <location>
        <begin position="9"/>
        <end position="445"/>
    </location>
</feature>
<feature type="transmembrane region" description="Helical" evidence="2">
    <location>
        <begin position="113"/>
        <end position="136"/>
    </location>
</feature>
<dbReference type="SUPFAM" id="SSF103473">
    <property type="entry name" value="MFS general substrate transporter"/>
    <property type="match status" value="1"/>
</dbReference>
<dbReference type="PROSITE" id="PS50850">
    <property type="entry name" value="MFS"/>
    <property type="match status" value="1"/>
</dbReference>
<keyword evidence="2" id="KW-1133">Transmembrane helix</keyword>
<gene>
    <name evidence="4" type="ORF">PARE0329_LOCUS548</name>
</gene>
<dbReference type="InterPro" id="IPR036259">
    <property type="entry name" value="MFS_trans_sf"/>
</dbReference>
<evidence type="ECO:0000256" key="1">
    <source>
        <dbReference type="ARBA" id="ARBA00004141"/>
    </source>
</evidence>
<keyword evidence="2" id="KW-0472">Membrane</keyword>
<feature type="transmembrane region" description="Helical" evidence="2">
    <location>
        <begin position="80"/>
        <end position="101"/>
    </location>
</feature>
<dbReference type="InterPro" id="IPR011701">
    <property type="entry name" value="MFS"/>
</dbReference>
<sequence>MQSPIKSIGMISPAVAFLIVSFSLGELGDGLNVFQGIYLVNVGWNEGAVGTALSMMGFTALIVQTFAGDFVDKTNVDRRIFLSAASILTALSASAIFLVQGNSQHGLIYVSKIIEGIASSFIGPCLSALVLATFGPHHFDAIMASNTLWAHIGSVVAAFLAGLVAYFMYPNIKLCFLVIAASALSAVFFIGFLPEGDKLMGRGFMGKQALDKFGHVERLVEESESDESLEEQTSIKKAHTEPTAASYWEVISDRRCFLLCLTGFFFHFANANVLLVLGELMGGDDGEDGAPSRSAIPLIGGAIVTAQLMMAIATWVGGRLTQQGVGRKPLFMAGIVTLPLRCALIIYWKDAGNTKLLLTQILDGLEGGLMGLIHPFLVADITFGTGRFNVVMGLTASCFGLGGTLSNFIGQHIVENYGHVASLTGSLLLSIVPIVVFGCFMPETLGDRGATKQMEKGGKRNLLPDDNYVKMVE</sequence>
<comment type="subcellular location">
    <subcellularLocation>
        <location evidence="1">Membrane</location>
        <topology evidence="1">Multi-pass membrane protein</topology>
    </subcellularLocation>
</comment>
<dbReference type="EMBL" id="HBEH01000775">
    <property type="protein sequence ID" value="CAD8343913.1"/>
    <property type="molecule type" value="Transcribed_RNA"/>
</dbReference>
<dbReference type="AlphaFoldDB" id="A0A7S0F7N3"/>
<feature type="transmembrane region" description="Helical" evidence="2">
    <location>
        <begin position="390"/>
        <end position="414"/>
    </location>
</feature>
<feature type="transmembrane region" description="Helical" evidence="2">
    <location>
        <begin position="47"/>
        <end position="68"/>
    </location>
</feature>
<feature type="transmembrane region" description="Helical" evidence="2">
    <location>
        <begin position="174"/>
        <end position="193"/>
    </location>
</feature>
<keyword evidence="2" id="KW-0812">Transmembrane</keyword>
<reference evidence="4" key="1">
    <citation type="submission" date="2021-01" db="EMBL/GenBank/DDBJ databases">
        <authorList>
            <person name="Corre E."/>
            <person name="Pelletier E."/>
            <person name="Niang G."/>
            <person name="Scheremetjew M."/>
            <person name="Finn R."/>
            <person name="Kale V."/>
            <person name="Holt S."/>
            <person name="Cochrane G."/>
            <person name="Meng A."/>
            <person name="Brown T."/>
            <person name="Cohen L."/>
        </authorList>
    </citation>
    <scope>NUCLEOTIDE SEQUENCE</scope>
    <source>
        <strain evidence="4">B593</strain>
    </source>
</reference>
<organism evidence="4">
    <name type="scientific">Pseudo-nitzschia arenysensis</name>
    <dbReference type="NCBI Taxonomy" id="697910"/>
    <lineage>
        <taxon>Eukaryota</taxon>
        <taxon>Sar</taxon>
        <taxon>Stramenopiles</taxon>
        <taxon>Ochrophyta</taxon>
        <taxon>Bacillariophyta</taxon>
        <taxon>Bacillariophyceae</taxon>
        <taxon>Bacillariophycidae</taxon>
        <taxon>Bacillariales</taxon>
        <taxon>Bacillariaceae</taxon>
        <taxon>Pseudo-nitzschia</taxon>
    </lineage>
</organism>
<dbReference type="CDD" id="cd06174">
    <property type="entry name" value="MFS"/>
    <property type="match status" value="1"/>
</dbReference>
<feature type="transmembrane region" description="Helical" evidence="2">
    <location>
        <begin position="256"/>
        <end position="275"/>
    </location>
</feature>
<feature type="transmembrane region" description="Helical" evidence="2">
    <location>
        <begin position="148"/>
        <end position="168"/>
    </location>
</feature>
<dbReference type="GO" id="GO:0022857">
    <property type="term" value="F:transmembrane transporter activity"/>
    <property type="evidence" value="ECO:0007669"/>
    <property type="project" value="InterPro"/>
</dbReference>
<dbReference type="InterPro" id="IPR020846">
    <property type="entry name" value="MFS_dom"/>
</dbReference>
<protein>
    <recommendedName>
        <fullName evidence="3">Major facilitator superfamily (MFS) profile domain-containing protein</fullName>
    </recommendedName>
</protein>
<evidence type="ECO:0000256" key="2">
    <source>
        <dbReference type="SAM" id="Phobius"/>
    </source>
</evidence>
<evidence type="ECO:0000313" key="4">
    <source>
        <dbReference type="EMBL" id="CAD8343913.1"/>
    </source>
</evidence>
<dbReference type="PANTHER" id="PTHR23539">
    <property type="entry name" value="MFS TRANSPORTER"/>
    <property type="match status" value="1"/>
</dbReference>
<dbReference type="Pfam" id="PF07690">
    <property type="entry name" value="MFS_1"/>
    <property type="match status" value="1"/>
</dbReference>
<dbReference type="GO" id="GO:0016020">
    <property type="term" value="C:membrane"/>
    <property type="evidence" value="ECO:0007669"/>
    <property type="project" value="UniProtKB-SubCell"/>
</dbReference>
<feature type="transmembrane region" description="Helical" evidence="2">
    <location>
        <begin position="330"/>
        <end position="348"/>
    </location>
</feature>
<evidence type="ECO:0000259" key="3">
    <source>
        <dbReference type="PROSITE" id="PS50850"/>
    </source>
</evidence>
<accession>A0A7S0F7N3</accession>
<feature type="transmembrane region" description="Helical" evidence="2">
    <location>
        <begin position="7"/>
        <end position="27"/>
    </location>
</feature>
<dbReference type="Gene3D" id="1.20.1250.20">
    <property type="entry name" value="MFS general substrate transporter like domains"/>
    <property type="match status" value="2"/>
</dbReference>
<proteinExistence type="predicted"/>